<dbReference type="AlphaFoldDB" id="A0A1B6QCG0"/>
<evidence type="ECO:0000313" key="2">
    <source>
        <dbReference type="EMBL" id="KXG35605.1"/>
    </source>
</evidence>
<keyword evidence="3" id="KW-1185">Reference proteome</keyword>
<protein>
    <submittedName>
        <fullName evidence="2">Uncharacterized protein</fullName>
    </submittedName>
</protein>
<sequence length="108" mass="12835">MMSLPWNIFLRSLLHFVVVRSSHDEGLGRIIFRSIFLILWWQKEEEGRQKREEVSQLCLQECWSSFVGHLFLGLLPSVCLCSHPYEASYKFGFEIWSYSLRGYNLDEN</sequence>
<keyword evidence="1" id="KW-0732">Signal</keyword>
<feature type="chain" id="PRO_5008589632" evidence="1">
    <location>
        <begin position="22"/>
        <end position="108"/>
    </location>
</feature>
<evidence type="ECO:0000256" key="1">
    <source>
        <dbReference type="SAM" id="SignalP"/>
    </source>
</evidence>
<reference evidence="2 3" key="1">
    <citation type="journal article" date="2009" name="Nature">
        <title>The Sorghum bicolor genome and the diversification of grasses.</title>
        <authorList>
            <person name="Paterson A.H."/>
            <person name="Bowers J.E."/>
            <person name="Bruggmann R."/>
            <person name="Dubchak I."/>
            <person name="Grimwood J."/>
            <person name="Gundlach H."/>
            <person name="Haberer G."/>
            <person name="Hellsten U."/>
            <person name="Mitros T."/>
            <person name="Poliakov A."/>
            <person name="Schmutz J."/>
            <person name="Spannagl M."/>
            <person name="Tang H."/>
            <person name="Wang X."/>
            <person name="Wicker T."/>
            <person name="Bharti A.K."/>
            <person name="Chapman J."/>
            <person name="Feltus F.A."/>
            <person name="Gowik U."/>
            <person name="Grigoriev I.V."/>
            <person name="Lyons E."/>
            <person name="Maher C.A."/>
            <person name="Martis M."/>
            <person name="Narechania A."/>
            <person name="Otillar R.P."/>
            <person name="Penning B.W."/>
            <person name="Salamov A.A."/>
            <person name="Wang Y."/>
            <person name="Zhang L."/>
            <person name="Carpita N.C."/>
            <person name="Freeling M."/>
            <person name="Gingle A.R."/>
            <person name="Hash C.T."/>
            <person name="Keller B."/>
            <person name="Klein P."/>
            <person name="Kresovich S."/>
            <person name="McCann M.C."/>
            <person name="Ming R."/>
            <person name="Peterson D.G."/>
            <person name="Mehboob-ur-Rahman"/>
            <person name="Ware D."/>
            <person name="Westhoff P."/>
            <person name="Mayer K.F."/>
            <person name="Messing J."/>
            <person name="Rokhsar D.S."/>
        </authorList>
    </citation>
    <scope>NUCLEOTIDE SEQUENCE [LARGE SCALE GENOMIC DNA]</scope>
    <source>
        <strain evidence="3">cv. BTx623</strain>
    </source>
</reference>
<proteinExistence type="predicted"/>
<reference evidence="3" key="2">
    <citation type="journal article" date="2018" name="Plant J.">
        <title>The Sorghum bicolor reference genome: improved assembly, gene annotations, a transcriptome atlas, and signatures of genome organization.</title>
        <authorList>
            <person name="McCormick R.F."/>
            <person name="Truong S.K."/>
            <person name="Sreedasyam A."/>
            <person name="Jenkins J."/>
            <person name="Shu S."/>
            <person name="Sims D."/>
            <person name="Kennedy M."/>
            <person name="Amirebrahimi M."/>
            <person name="Weers B.D."/>
            <person name="McKinley B."/>
            <person name="Mattison A."/>
            <person name="Morishige D.T."/>
            <person name="Grimwood J."/>
            <person name="Schmutz J."/>
            <person name="Mullet J.E."/>
        </authorList>
    </citation>
    <scope>NUCLEOTIDE SEQUENCE [LARGE SCALE GENOMIC DNA]</scope>
    <source>
        <strain evidence="3">cv. BTx623</strain>
    </source>
</reference>
<accession>A0A1B6QCG0</accession>
<dbReference type="Gramene" id="KXG35605">
    <property type="protein sequence ID" value="KXG35605"/>
    <property type="gene ID" value="SORBI_3002G197900"/>
</dbReference>
<name>A0A1B6QCG0_SORBI</name>
<dbReference type="InParanoid" id="A0A1B6QCG0"/>
<evidence type="ECO:0000313" key="3">
    <source>
        <dbReference type="Proteomes" id="UP000000768"/>
    </source>
</evidence>
<gene>
    <name evidence="2" type="ORF">SORBI_3002G197900</name>
</gene>
<dbReference type="Proteomes" id="UP000000768">
    <property type="component" value="Chromosome 2"/>
</dbReference>
<dbReference type="EMBL" id="CM000761">
    <property type="protein sequence ID" value="KXG35605.1"/>
    <property type="molecule type" value="Genomic_DNA"/>
</dbReference>
<feature type="signal peptide" evidence="1">
    <location>
        <begin position="1"/>
        <end position="21"/>
    </location>
</feature>
<dbReference type="OMA" id="TREYNEN"/>
<organism evidence="2 3">
    <name type="scientific">Sorghum bicolor</name>
    <name type="common">Sorghum</name>
    <name type="synonym">Sorghum vulgare</name>
    <dbReference type="NCBI Taxonomy" id="4558"/>
    <lineage>
        <taxon>Eukaryota</taxon>
        <taxon>Viridiplantae</taxon>
        <taxon>Streptophyta</taxon>
        <taxon>Embryophyta</taxon>
        <taxon>Tracheophyta</taxon>
        <taxon>Spermatophyta</taxon>
        <taxon>Magnoliopsida</taxon>
        <taxon>Liliopsida</taxon>
        <taxon>Poales</taxon>
        <taxon>Poaceae</taxon>
        <taxon>PACMAD clade</taxon>
        <taxon>Panicoideae</taxon>
        <taxon>Andropogonodae</taxon>
        <taxon>Andropogoneae</taxon>
        <taxon>Sorghinae</taxon>
        <taxon>Sorghum</taxon>
    </lineage>
</organism>